<dbReference type="Proteomes" id="UP001234602">
    <property type="component" value="Unassembled WGS sequence"/>
</dbReference>
<evidence type="ECO:0000313" key="1">
    <source>
        <dbReference type="EMBL" id="MDM5450973.1"/>
    </source>
</evidence>
<protein>
    <submittedName>
        <fullName evidence="1">Helix-turn-helix domain-containing protein</fullName>
    </submittedName>
</protein>
<dbReference type="SUPFAM" id="SSF46955">
    <property type="entry name" value="Putative DNA-binding domain"/>
    <property type="match status" value="1"/>
</dbReference>
<accession>A0AAW7ILB4</accession>
<dbReference type="Gene3D" id="1.10.1660.10">
    <property type="match status" value="1"/>
</dbReference>
<sequence length="416" mass="48716">MNKLNHLKNIQTVSYEMGETVYVLQTCTEEEDPESFYYFKQFEKKEGVILEVIEHPRLQYRVKFGQAEAVLYHEELTNGNQQDVPITGTDNQEGWEGDKVEWYTQKEVADLLGVSTATVYHYGKQKKIIKILDPHRLHKEARYEKAEVDRLVYEKQSLPTGMSPNDVAKKLGLSVQSVYKYIQDGLIKAKAVPYGDERITYVISETAYQEAEKSLKPTETQRPKKYEYYDSKNDIALYQRFHSSKIPEARVVRNEENVFGFYLSNIQKWLTYEEGMKNFTLKPSYSIHQPPLDYKGYVELQIPKNEVVFYPFIDYLYEIWGMENIRFREQNETVLLYIKAGEKPLKSEVFGIVDILPYLINGEMHHENDTLILRSPYRKTSFELPIELLDTISDLAKQEGISISKWVEQKISSIIK</sequence>
<name>A0AAW7ILB4_9BACI</name>
<comment type="caution">
    <text evidence="1">The sequence shown here is derived from an EMBL/GenBank/DDBJ whole genome shotgun (WGS) entry which is preliminary data.</text>
</comment>
<dbReference type="InterPro" id="IPR009061">
    <property type="entry name" value="DNA-bd_dom_put_sf"/>
</dbReference>
<reference evidence="1" key="1">
    <citation type="submission" date="2023-06" db="EMBL/GenBank/DDBJ databases">
        <title>Comparative genomics of Bacillaceae isolates and their secondary metabolite potential.</title>
        <authorList>
            <person name="Song L."/>
            <person name="Nielsen L.J."/>
            <person name="Mohite O."/>
            <person name="Xu X."/>
            <person name="Weber T."/>
            <person name="Kovacs A.T."/>
        </authorList>
    </citation>
    <scope>NUCLEOTIDE SEQUENCE</scope>
    <source>
        <strain evidence="1">D8_B_37</strain>
    </source>
</reference>
<dbReference type="RefSeq" id="WP_289319152.1">
    <property type="nucleotide sequence ID" value="NZ_JAUCEY010000007.1"/>
</dbReference>
<evidence type="ECO:0000313" key="2">
    <source>
        <dbReference type="Proteomes" id="UP001234602"/>
    </source>
</evidence>
<dbReference type="EMBL" id="JAUCEY010000007">
    <property type="protein sequence ID" value="MDM5450973.1"/>
    <property type="molecule type" value="Genomic_DNA"/>
</dbReference>
<dbReference type="AlphaFoldDB" id="A0AAW7ILB4"/>
<organism evidence="1 2">
    <name type="scientific">Peribacillus simplex</name>
    <dbReference type="NCBI Taxonomy" id="1478"/>
    <lineage>
        <taxon>Bacteria</taxon>
        <taxon>Bacillati</taxon>
        <taxon>Bacillota</taxon>
        <taxon>Bacilli</taxon>
        <taxon>Bacillales</taxon>
        <taxon>Bacillaceae</taxon>
        <taxon>Peribacillus</taxon>
    </lineage>
</organism>
<proteinExistence type="predicted"/>
<gene>
    <name evidence="1" type="ORF">QUF89_01725</name>
</gene>